<dbReference type="EMBL" id="OKRB01000013">
    <property type="protein sequence ID" value="SPE17793.1"/>
    <property type="molecule type" value="Genomic_DNA"/>
</dbReference>
<reference evidence="2" key="1">
    <citation type="submission" date="2018-02" db="EMBL/GenBank/DDBJ databases">
        <authorList>
            <person name="Hausmann B."/>
        </authorList>
    </citation>
    <scope>NUCLEOTIDE SEQUENCE [LARGE SCALE GENOMIC DNA]</scope>
    <source>
        <strain evidence="2">Peat soil MAG SbA5</strain>
    </source>
</reference>
<protein>
    <submittedName>
        <fullName evidence="1">Uncharacterized protein</fullName>
    </submittedName>
</protein>
<dbReference type="Proteomes" id="UP000239735">
    <property type="component" value="Unassembled WGS sequence"/>
</dbReference>
<dbReference type="AlphaFoldDB" id="A0A2N9L3S2"/>
<evidence type="ECO:0000313" key="1">
    <source>
        <dbReference type="EMBL" id="SPE17793.1"/>
    </source>
</evidence>
<gene>
    <name evidence="1" type="ORF">SBA5_110153</name>
</gene>
<organism evidence="1 2">
    <name type="scientific">Candidatus Sulfuritelmatomonas gaucii</name>
    <dbReference type="NCBI Taxonomy" id="2043161"/>
    <lineage>
        <taxon>Bacteria</taxon>
        <taxon>Pseudomonadati</taxon>
        <taxon>Acidobacteriota</taxon>
        <taxon>Terriglobia</taxon>
        <taxon>Terriglobales</taxon>
        <taxon>Acidobacteriaceae</taxon>
        <taxon>Candidatus Sulfuritelmatomonas</taxon>
    </lineage>
</organism>
<sequence>MRLRGNGGFFRLGGDGFRCGFRRGLEVCDLVLAGFCGGLGFVEEFVGHGGYWTIVS</sequence>
<name>A0A2N9L3S2_9BACT</name>
<proteinExistence type="predicted"/>
<evidence type="ECO:0000313" key="2">
    <source>
        <dbReference type="Proteomes" id="UP000239735"/>
    </source>
</evidence>
<accession>A0A2N9L3S2</accession>